<dbReference type="FunCoup" id="A0A671E4Z4">
    <property type="interactions" value="18"/>
</dbReference>
<accession>A0A671E4Z4</accession>
<protein>
    <submittedName>
        <fullName evidence="2">Uncharacterized protein</fullName>
    </submittedName>
</protein>
<dbReference type="Proteomes" id="UP000472240">
    <property type="component" value="Chromosome 1"/>
</dbReference>
<dbReference type="GeneTree" id="ENSGT00390000009320"/>
<keyword evidence="3" id="KW-1185">Reference proteome</keyword>
<dbReference type="RefSeq" id="XP_032943043.1">
    <property type="nucleotide sequence ID" value="XM_033087152.1"/>
</dbReference>
<gene>
    <name evidence="2" type="primary">LOC117011644</name>
</gene>
<reference evidence="2" key="4">
    <citation type="submission" date="2025-08" db="UniProtKB">
        <authorList>
            <consortium name="Ensembl"/>
        </authorList>
    </citation>
    <scope>IDENTIFICATION</scope>
</reference>
<reference evidence="2" key="5">
    <citation type="submission" date="2025-09" db="UniProtKB">
        <authorList>
            <consortium name="Ensembl"/>
        </authorList>
    </citation>
    <scope>IDENTIFICATION</scope>
</reference>
<reference evidence="2 3" key="2">
    <citation type="journal article" date="2018" name="Annu Rev Anim Biosci">
        <title>Bat Biology, Genomes, and the Bat1K Project: To Generate Chromosome-Level Genomes for All Living Bat Species.</title>
        <authorList>
            <person name="Teeling E.C."/>
            <person name="Vernes S.C."/>
            <person name="Davalos L.M."/>
            <person name="Ray D.A."/>
            <person name="Gilbert M.T.P."/>
            <person name="Myers E."/>
        </authorList>
    </citation>
    <scope>NUCLEOTIDE SEQUENCE</scope>
</reference>
<evidence type="ECO:0000256" key="1">
    <source>
        <dbReference type="ARBA" id="ARBA00009974"/>
    </source>
</evidence>
<dbReference type="InterPro" id="IPR009847">
    <property type="entry name" value="SNURF"/>
</dbReference>
<name>A0A671E4Z4_RHIFE</name>
<reference evidence="2 3" key="1">
    <citation type="journal article" date="2015" name="Annu Rev Anim Biosci">
        <title>The Genome 10K Project: a way forward.</title>
        <authorList>
            <person name="Koepfli K.P."/>
            <person name="Paten B."/>
            <person name="O'Brien S.J."/>
            <person name="Koepfli K.P."/>
            <person name="Paten B."/>
            <person name="Antunes A."/>
            <person name="Belov K."/>
            <person name="Bustamante C."/>
            <person name="Castoe T.A."/>
            <person name="Clawson H."/>
            <person name="Crawford A.J."/>
            <person name="Diekhans M."/>
            <person name="Distel D."/>
            <person name="Durbin R."/>
            <person name="Earl D."/>
            <person name="Fujita M.K."/>
            <person name="Gamble T."/>
            <person name="Georges A."/>
            <person name="Gemmell N."/>
            <person name="Gilbert M.T."/>
            <person name="Graves J.M."/>
            <person name="Green R.E."/>
            <person name="Hickey G."/>
            <person name="Jarvis E.D."/>
            <person name="Johnson W."/>
            <person name="Komissarov A."/>
            <person name="Korf I."/>
            <person name="Kuhn R."/>
            <person name="Larkin D.M."/>
            <person name="Lewin H."/>
            <person name="Lopez J.V."/>
            <person name="Ma J."/>
            <person name="Marques-Bonet T."/>
            <person name="Miller W."/>
            <person name="Murphy R."/>
            <person name="Pevzner P."/>
            <person name="Shapiro B."/>
            <person name="Steiner C."/>
            <person name="Tamazian G."/>
            <person name="Venkatesh B."/>
            <person name="Wang J."/>
            <person name="Wayne R."/>
            <person name="Wiley E."/>
            <person name="Yang H."/>
            <person name="Zhang G."/>
            <person name="Haussler D."/>
            <person name="Ryder O."/>
            <person name="O'Brien S.J."/>
        </authorList>
    </citation>
    <scope>NUCLEOTIDE SEQUENCE</scope>
</reference>
<dbReference type="PANTHER" id="PTHR14508">
    <property type="entry name" value="SNRPN UPSTREAM READING FRAME PROTEIN, SNURF"/>
    <property type="match status" value="1"/>
</dbReference>
<dbReference type="AlphaFoldDB" id="A0A671E4Z4"/>
<proteinExistence type="inferred from homology"/>
<dbReference type="Ensembl" id="ENSRFET00010007380.1">
    <property type="protein sequence ID" value="ENSRFEP00010006738.1"/>
    <property type="gene ID" value="ENSRFEG00010004581.1"/>
</dbReference>
<dbReference type="InParanoid" id="A0A671E4Z4"/>
<evidence type="ECO:0000313" key="2">
    <source>
        <dbReference type="Ensembl" id="ENSRFEP00010006738.1"/>
    </source>
</evidence>
<dbReference type="GO" id="GO:0016607">
    <property type="term" value="C:nuclear speck"/>
    <property type="evidence" value="ECO:0007669"/>
    <property type="project" value="TreeGrafter"/>
</dbReference>
<dbReference type="KEGG" id="rfq:117011644"/>
<dbReference type="OrthoDB" id="9727301at2759"/>
<comment type="similarity">
    <text evidence="1">Belongs to the SNURF family.</text>
</comment>
<organism evidence="2 3">
    <name type="scientific">Rhinolophus ferrumequinum</name>
    <name type="common">Greater horseshoe bat</name>
    <dbReference type="NCBI Taxonomy" id="59479"/>
    <lineage>
        <taxon>Eukaryota</taxon>
        <taxon>Metazoa</taxon>
        <taxon>Chordata</taxon>
        <taxon>Craniata</taxon>
        <taxon>Vertebrata</taxon>
        <taxon>Euteleostomi</taxon>
        <taxon>Mammalia</taxon>
        <taxon>Eutheria</taxon>
        <taxon>Laurasiatheria</taxon>
        <taxon>Chiroptera</taxon>
        <taxon>Yinpterochiroptera</taxon>
        <taxon>Rhinolophoidea</taxon>
        <taxon>Rhinolophidae</taxon>
        <taxon>Rhinolophinae</taxon>
        <taxon>Rhinolophus</taxon>
    </lineage>
</organism>
<evidence type="ECO:0000313" key="3">
    <source>
        <dbReference type="Proteomes" id="UP000472240"/>
    </source>
</evidence>
<dbReference type="GeneID" id="117011644"/>
<sequence length="78" mass="9116">MEWARDCLHLRQTTDHHVPEVEVQVKHRIALLNNQEWQLGPRQSQQQQGIVDFQVEPRQAFLVETPRGIKAVLEHQGS</sequence>
<dbReference type="OMA" id="QVKHRIA"/>
<reference evidence="3" key="3">
    <citation type="submission" date="2018-12" db="EMBL/GenBank/DDBJ databases">
        <title>G10K-VGP greater horseshoe bat female genome, primary haplotype.</title>
        <authorList>
            <person name="Teeling E."/>
            <person name="Myers G."/>
            <person name="Vernes S."/>
            <person name="Pippel M."/>
            <person name="Winkler S."/>
            <person name="Fedrigo O."/>
            <person name="Rhie A."/>
            <person name="Koren S."/>
            <person name="Phillippy A."/>
            <person name="Lewin H."/>
            <person name="Damas J."/>
            <person name="Howe K."/>
            <person name="Mountcastle J."/>
            <person name="Jarvis E.D."/>
        </authorList>
    </citation>
    <scope>NUCLEOTIDE SEQUENCE [LARGE SCALE GENOMIC DNA]</scope>
</reference>
<dbReference type="Pfam" id="PF07192">
    <property type="entry name" value="SNURF"/>
    <property type="match status" value="1"/>
</dbReference>
<dbReference type="PANTHER" id="PTHR14508:SF2">
    <property type="entry name" value="SNRPN UPSTREAM READING FRAME PROTEIN-RELATED"/>
    <property type="match status" value="1"/>
</dbReference>